<organism evidence="1 2">
    <name type="scientific">Apiospora kogelbergensis</name>
    <dbReference type="NCBI Taxonomy" id="1337665"/>
    <lineage>
        <taxon>Eukaryota</taxon>
        <taxon>Fungi</taxon>
        <taxon>Dikarya</taxon>
        <taxon>Ascomycota</taxon>
        <taxon>Pezizomycotina</taxon>
        <taxon>Sordariomycetes</taxon>
        <taxon>Xylariomycetidae</taxon>
        <taxon>Amphisphaeriales</taxon>
        <taxon>Apiosporaceae</taxon>
        <taxon>Apiospora</taxon>
    </lineage>
</organism>
<reference evidence="1 2" key="1">
    <citation type="submission" date="2023-01" db="EMBL/GenBank/DDBJ databases">
        <title>Analysis of 21 Apiospora genomes using comparative genomics revels a genus with tremendous synthesis potential of carbohydrate active enzymes and secondary metabolites.</title>
        <authorList>
            <person name="Sorensen T."/>
        </authorList>
    </citation>
    <scope>NUCLEOTIDE SEQUENCE [LARGE SCALE GENOMIC DNA]</scope>
    <source>
        <strain evidence="1 2">CBS 117206</strain>
    </source>
</reference>
<evidence type="ECO:0000313" key="1">
    <source>
        <dbReference type="EMBL" id="KAK8132059.1"/>
    </source>
</evidence>
<proteinExistence type="predicted"/>
<protein>
    <recommendedName>
        <fullName evidence="3">Berberine/berberine-like domain-containing protein</fullName>
    </recommendedName>
</protein>
<comment type="caution">
    <text evidence="1">The sequence shown here is derived from an EMBL/GenBank/DDBJ whole genome shotgun (WGS) entry which is preliminary data.</text>
</comment>
<dbReference type="Proteomes" id="UP001392437">
    <property type="component" value="Unassembled WGS sequence"/>
</dbReference>
<evidence type="ECO:0008006" key="3">
    <source>
        <dbReference type="Google" id="ProtNLM"/>
    </source>
</evidence>
<dbReference type="AlphaFoldDB" id="A0AAW0RB84"/>
<evidence type="ECO:0000313" key="2">
    <source>
        <dbReference type="Proteomes" id="UP001392437"/>
    </source>
</evidence>
<accession>A0AAW0RB84</accession>
<name>A0AAW0RB84_9PEZI</name>
<sequence>MFRASARAGDSSMGLNGTNGNLFNVLLATTWAENKDGMLIELQARRMFTRFKAEVERLGVTNPYVYLNYTASWQDPISGYGANKKAFLRRTNVSGGLKLFVGRET</sequence>
<dbReference type="EMBL" id="JAQQWP010000001">
    <property type="protein sequence ID" value="KAK8132059.1"/>
    <property type="molecule type" value="Genomic_DNA"/>
</dbReference>
<keyword evidence="2" id="KW-1185">Reference proteome</keyword>
<gene>
    <name evidence="1" type="ORF">PG999_000232</name>
</gene>